<proteinExistence type="predicted"/>
<dbReference type="Pfam" id="PF16115">
    <property type="entry name" value="DUF4831"/>
    <property type="match status" value="1"/>
</dbReference>
<dbReference type="InterPro" id="IPR032265">
    <property type="entry name" value="DUF4831"/>
</dbReference>
<dbReference type="Proteomes" id="UP000095333">
    <property type="component" value="Unassembled WGS sequence"/>
</dbReference>
<accession>A0A174NTU7</accession>
<name>A0A174NTU7_PHOVU</name>
<feature type="signal peptide" evidence="1">
    <location>
        <begin position="1"/>
        <end position="28"/>
    </location>
</feature>
<feature type="chain" id="PRO_5008029370" description="DUF4831 family protein" evidence="1">
    <location>
        <begin position="29"/>
        <end position="359"/>
    </location>
</feature>
<evidence type="ECO:0000313" key="2">
    <source>
        <dbReference type="EMBL" id="CUP50277.1"/>
    </source>
</evidence>
<dbReference type="EMBL" id="CYZI01000061">
    <property type="protein sequence ID" value="CUP50277.1"/>
    <property type="molecule type" value="Genomic_DNA"/>
</dbReference>
<evidence type="ECO:0000313" key="3">
    <source>
        <dbReference type="Proteomes" id="UP000095333"/>
    </source>
</evidence>
<protein>
    <recommendedName>
        <fullName evidence="4">DUF4831 family protein</fullName>
    </recommendedName>
</protein>
<evidence type="ECO:0000256" key="1">
    <source>
        <dbReference type="SAM" id="SignalP"/>
    </source>
</evidence>
<gene>
    <name evidence="2" type="ORF">ERS852457_04221</name>
</gene>
<sequence length="359" mass="39972">MLTYMIEYRNMKKGLIAAGLLVSLSGTAQDVSTYTPGTMGEGVVYYLPKTEIELQVTATKVVYTPGEFCQYADRYLRLTGISSQPEEHWEINSIKVNSIGIPDPDNAYAVKLKDKSAASQVELTPEGIIKAINTTSPIEKAPVTKVADTVKKRIDPRSFMTEEILIAGSTAKMAELVAKEIYNIRESKNSLTRGQADYMPKDGAALKLMLDNLDEQEQAMMQMFAGTTDRIEKSFTIRIKPEADMKEKVAFRFSKKLGMLDADNLSGEPYYISIVNQETLPPMDPKGKEKKKTDGVIYNIPGKAQVTVFTPNKRYFDGELPVTQFGTTECLIDNLFNKKVNTRVIFNPNTGGIVKIDKD</sequence>
<dbReference type="AlphaFoldDB" id="A0A174NTU7"/>
<reference evidence="2 3" key="1">
    <citation type="submission" date="2015-09" db="EMBL/GenBank/DDBJ databases">
        <authorList>
            <consortium name="Pathogen Informatics"/>
        </authorList>
    </citation>
    <scope>NUCLEOTIDE SEQUENCE [LARGE SCALE GENOMIC DNA]</scope>
    <source>
        <strain evidence="2 3">2789STDY5834842</strain>
    </source>
</reference>
<organism evidence="2 3">
    <name type="scientific">Phocaeicola vulgatus</name>
    <name type="common">Bacteroides vulgatus</name>
    <dbReference type="NCBI Taxonomy" id="821"/>
    <lineage>
        <taxon>Bacteria</taxon>
        <taxon>Pseudomonadati</taxon>
        <taxon>Bacteroidota</taxon>
        <taxon>Bacteroidia</taxon>
        <taxon>Bacteroidales</taxon>
        <taxon>Bacteroidaceae</taxon>
        <taxon>Phocaeicola</taxon>
    </lineage>
</organism>
<keyword evidence="1" id="KW-0732">Signal</keyword>
<evidence type="ECO:0008006" key="4">
    <source>
        <dbReference type="Google" id="ProtNLM"/>
    </source>
</evidence>